<gene>
    <name evidence="2" type="ORF">DERYTH_LOCUS13825</name>
</gene>
<dbReference type="Proteomes" id="UP000789405">
    <property type="component" value="Unassembled WGS sequence"/>
</dbReference>
<evidence type="ECO:0000313" key="3">
    <source>
        <dbReference type="Proteomes" id="UP000789405"/>
    </source>
</evidence>
<dbReference type="AlphaFoldDB" id="A0A9N9HZE8"/>
<feature type="region of interest" description="Disordered" evidence="1">
    <location>
        <begin position="110"/>
        <end position="188"/>
    </location>
</feature>
<sequence length="487" mass="55178">PDLTINSYTSKVWNDANSDFVSVHATTIQETAATKRLLSLLIKQKESIDEVLDSQPVYALGPDFQQGYSVPCIACWVAEPLDITLIERLSALFDNEFEIINYVVEKPRESLNDGEEQDIELSSNDAKIINKDEYGGESKNKDIAERNEKDEGNKNEDEDSNKSRDGNESGKDESNGKNESNEMNKSDPFIQVKSVANVKVDNEIQSFTINTYIGANISTKKNVSKNCLEFGINLFLCGAGEMLSKICGSLQGFTGYYLDSISIAVSPIPHAVNIFDEAKAYSPTNHDQKIELLAGHETSSGGQIGLTTPHSLSITANIAKKNSHSTKATVNKWNMEIYPCSTKGVKWSYNFNSYNLKETDIYREWPNPQPHLGYWYTKDKMKGFQITIIQTLRCKFKYNFFRRVKPEIIKKCPKIDHKLEISFNDLTDFNNGFKKLTKKLHSEHNDIIVDLKDNSSFPISIKKTNEEMVFQQKDYMSLNRVLSLEKK</sequence>
<evidence type="ECO:0000313" key="2">
    <source>
        <dbReference type="EMBL" id="CAG8714347.1"/>
    </source>
</evidence>
<comment type="caution">
    <text evidence="2">The sequence shown here is derived from an EMBL/GenBank/DDBJ whole genome shotgun (WGS) entry which is preliminary data.</text>
</comment>
<evidence type="ECO:0000256" key="1">
    <source>
        <dbReference type="SAM" id="MobiDB-lite"/>
    </source>
</evidence>
<accession>A0A9N9HZE8</accession>
<reference evidence="2" key="1">
    <citation type="submission" date="2021-06" db="EMBL/GenBank/DDBJ databases">
        <authorList>
            <person name="Kallberg Y."/>
            <person name="Tangrot J."/>
            <person name="Rosling A."/>
        </authorList>
    </citation>
    <scope>NUCLEOTIDE SEQUENCE</scope>
    <source>
        <strain evidence="2">MA453B</strain>
    </source>
</reference>
<organism evidence="2 3">
    <name type="scientific">Dentiscutata erythropus</name>
    <dbReference type="NCBI Taxonomy" id="1348616"/>
    <lineage>
        <taxon>Eukaryota</taxon>
        <taxon>Fungi</taxon>
        <taxon>Fungi incertae sedis</taxon>
        <taxon>Mucoromycota</taxon>
        <taxon>Glomeromycotina</taxon>
        <taxon>Glomeromycetes</taxon>
        <taxon>Diversisporales</taxon>
        <taxon>Gigasporaceae</taxon>
        <taxon>Dentiscutata</taxon>
    </lineage>
</organism>
<name>A0A9N9HZE8_9GLOM</name>
<proteinExistence type="predicted"/>
<feature type="non-terminal residue" evidence="2">
    <location>
        <position position="487"/>
    </location>
</feature>
<keyword evidence="3" id="KW-1185">Reference proteome</keyword>
<protein>
    <submittedName>
        <fullName evidence="2">18185_t:CDS:1</fullName>
    </submittedName>
</protein>
<dbReference type="OrthoDB" id="2375172at2759"/>
<dbReference type="EMBL" id="CAJVPY010009984">
    <property type="protein sequence ID" value="CAG8714347.1"/>
    <property type="molecule type" value="Genomic_DNA"/>
</dbReference>
<feature type="compositionally biased region" description="Basic and acidic residues" evidence="1">
    <location>
        <begin position="128"/>
        <end position="185"/>
    </location>
</feature>